<comment type="caution">
    <text evidence="2">The sequence shown here is derived from an EMBL/GenBank/DDBJ whole genome shotgun (WGS) entry which is preliminary data.</text>
</comment>
<dbReference type="EMBL" id="JALLBG020000015">
    <property type="protein sequence ID" value="KAL3772168.1"/>
    <property type="molecule type" value="Genomic_DNA"/>
</dbReference>
<feature type="region of interest" description="Disordered" evidence="1">
    <location>
        <begin position="67"/>
        <end position="106"/>
    </location>
</feature>
<accession>A0ABD3N809</accession>
<organism evidence="2 3">
    <name type="scientific">Discostella pseudostelligera</name>
    <dbReference type="NCBI Taxonomy" id="259834"/>
    <lineage>
        <taxon>Eukaryota</taxon>
        <taxon>Sar</taxon>
        <taxon>Stramenopiles</taxon>
        <taxon>Ochrophyta</taxon>
        <taxon>Bacillariophyta</taxon>
        <taxon>Coscinodiscophyceae</taxon>
        <taxon>Thalassiosirophycidae</taxon>
        <taxon>Stephanodiscales</taxon>
        <taxon>Stephanodiscaceae</taxon>
        <taxon>Discostella</taxon>
    </lineage>
</organism>
<evidence type="ECO:0000313" key="2">
    <source>
        <dbReference type="EMBL" id="KAL3772168.1"/>
    </source>
</evidence>
<feature type="compositionally biased region" description="Low complexity" evidence="1">
    <location>
        <begin position="92"/>
        <end position="106"/>
    </location>
</feature>
<keyword evidence="3" id="KW-1185">Reference proteome</keyword>
<protein>
    <submittedName>
        <fullName evidence="2">Uncharacterized protein</fullName>
    </submittedName>
</protein>
<proteinExistence type="predicted"/>
<feature type="region of interest" description="Disordered" evidence="1">
    <location>
        <begin position="357"/>
        <end position="387"/>
    </location>
</feature>
<gene>
    <name evidence="2" type="ORF">ACHAWU_008569</name>
</gene>
<dbReference type="Proteomes" id="UP001530293">
    <property type="component" value="Unassembled WGS sequence"/>
</dbReference>
<reference evidence="2 3" key="1">
    <citation type="submission" date="2024-10" db="EMBL/GenBank/DDBJ databases">
        <title>Updated reference genomes for cyclostephanoid diatoms.</title>
        <authorList>
            <person name="Roberts W.R."/>
            <person name="Alverson A.J."/>
        </authorList>
    </citation>
    <scope>NUCLEOTIDE SEQUENCE [LARGE SCALE GENOMIC DNA]</scope>
    <source>
        <strain evidence="2 3">AJA232-27</strain>
    </source>
</reference>
<dbReference type="Gene3D" id="3.40.1410.10">
    <property type="entry name" value="Chorismate lyase-like"/>
    <property type="match status" value="1"/>
</dbReference>
<feature type="region of interest" description="Disordered" evidence="1">
    <location>
        <begin position="259"/>
        <end position="291"/>
    </location>
</feature>
<evidence type="ECO:0000256" key="1">
    <source>
        <dbReference type="SAM" id="MobiDB-lite"/>
    </source>
</evidence>
<sequence>MTASPTNTTSSPSSSSSSSNMLTAANAAVACCYYCCLLSASFSSAFILPPTPPHAVHLCPIPNNNEDGAKTTQSTTTTGAPLNSTIPVIKGNSKSNSNNNSSNRSNNSSCIWNNELFISSTNDNADDDFESNDNQDDLDFVGAGTLGDIMSGFGGGERSSGSLLDDAFSIHHSIASSSSLSSITSSPIPTSTSTSANFSPPIIDGLVTKEGGELNFRYNCNFTPMERIALTANGNLQRIFSSYYDAPIHVRVDSCVRRRPPFHPLPPPPQQRHDNDDNDNDNEEEEGDDDEIAIWDRVVHLTLHNHTTLCKATSIIHVTSPSCIQLIESGSVGLGQMFRYLNKLPTFSLLDAGRRESGSGISSGVGSGGGRTKRRMRKSDFENGSGEAAIDENDEFDRVLETQEGYLNEFPAGGGMWRTYKLQCEEMTCLIHEEFHRDAWDLL</sequence>
<dbReference type="InterPro" id="IPR028978">
    <property type="entry name" value="Chorismate_lyase_/UTRA_dom_sf"/>
</dbReference>
<dbReference type="AlphaFoldDB" id="A0ABD3N809"/>
<feature type="compositionally biased region" description="Gly residues" evidence="1">
    <location>
        <begin position="361"/>
        <end position="370"/>
    </location>
</feature>
<name>A0ABD3N809_9STRA</name>
<feature type="compositionally biased region" description="Acidic residues" evidence="1">
    <location>
        <begin position="276"/>
        <end position="291"/>
    </location>
</feature>
<evidence type="ECO:0000313" key="3">
    <source>
        <dbReference type="Proteomes" id="UP001530293"/>
    </source>
</evidence>